<feature type="region of interest" description="Disordered" evidence="1">
    <location>
        <begin position="19"/>
        <end position="40"/>
    </location>
</feature>
<name>A0A6S7FXF7_PARCT</name>
<accession>A0A6S7FXF7</accession>
<keyword evidence="3" id="KW-1185">Reference proteome</keyword>
<feature type="compositionally biased region" description="Polar residues" evidence="1">
    <location>
        <begin position="55"/>
        <end position="66"/>
    </location>
</feature>
<dbReference type="InterPro" id="IPR050431">
    <property type="entry name" value="Adaptor_comp_med_subunit"/>
</dbReference>
<feature type="compositionally biased region" description="Acidic residues" evidence="1">
    <location>
        <begin position="21"/>
        <end position="32"/>
    </location>
</feature>
<dbReference type="Proteomes" id="UP001152795">
    <property type="component" value="Unassembled WGS sequence"/>
</dbReference>
<dbReference type="Gene3D" id="2.60.40.1170">
    <property type="entry name" value="Mu homology domain, subdomain B"/>
    <property type="match status" value="2"/>
</dbReference>
<dbReference type="PANTHER" id="PTHR10529">
    <property type="entry name" value="AP COMPLEX SUBUNIT MU"/>
    <property type="match status" value="1"/>
</dbReference>
<protein>
    <submittedName>
        <fullName evidence="2">Uncharacterized protein</fullName>
    </submittedName>
</protein>
<organism evidence="2 3">
    <name type="scientific">Paramuricea clavata</name>
    <name type="common">Red gorgonian</name>
    <name type="synonym">Violescent sea-whip</name>
    <dbReference type="NCBI Taxonomy" id="317549"/>
    <lineage>
        <taxon>Eukaryota</taxon>
        <taxon>Metazoa</taxon>
        <taxon>Cnidaria</taxon>
        <taxon>Anthozoa</taxon>
        <taxon>Octocorallia</taxon>
        <taxon>Malacalcyonacea</taxon>
        <taxon>Plexauridae</taxon>
        <taxon>Paramuricea</taxon>
    </lineage>
</organism>
<gene>
    <name evidence="2" type="ORF">PACLA_8A027436</name>
</gene>
<evidence type="ECO:0000313" key="3">
    <source>
        <dbReference type="Proteomes" id="UP001152795"/>
    </source>
</evidence>
<dbReference type="EMBL" id="CACRXK020000702">
    <property type="protein sequence ID" value="CAB3984145.1"/>
    <property type="molecule type" value="Genomic_DNA"/>
</dbReference>
<dbReference type="Pfam" id="PF00928">
    <property type="entry name" value="Adap_comp_sub"/>
    <property type="match status" value="1"/>
</dbReference>
<proteinExistence type="predicted"/>
<dbReference type="InterPro" id="IPR028565">
    <property type="entry name" value="MHD"/>
</dbReference>
<feature type="region of interest" description="Disordered" evidence="1">
    <location>
        <begin position="55"/>
        <end position="77"/>
    </location>
</feature>
<dbReference type="PROSITE" id="PS51072">
    <property type="entry name" value="MHD"/>
    <property type="match status" value="1"/>
</dbReference>
<dbReference type="SUPFAM" id="SSF49447">
    <property type="entry name" value="Second domain of Mu2 adaptin subunit (ap50) of ap2 adaptor"/>
    <property type="match status" value="1"/>
</dbReference>
<dbReference type="InterPro" id="IPR036168">
    <property type="entry name" value="AP2_Mu_C_sf"/>
</dbReference>
<evidence type="ECO:0000256" key="1">
    <source>
        <dbReference type="SAM" id="MobiDB-lite"/>
    </source>
</evidence>
<sequence length="540" mass="61586">MRTLKSIIFEDDLGTERLIHDEDEFSDPEGDSQSERASDYSDCREASKFSHIESDQSIAKTESLNSMPELGGGSENTEAKSFQSFVDEKYEVLTNPEMFLPDENNPFMKCWSLLLRCSRVSGMKLPHNGKIWRPVLVKLEESTLKFHAEDFESSPPNKTINLTWFYSFSIPGIKTKLIQREFVFTTVLVNALHGTRGRLAKIRSWSSGVKLGCANYTVMLDFIETVQKCISTFPAFRPAGIFYETEKVSLNVQDMYELVQEKKPNVTEVAQQEKYNVTQVVQQEKHHVMLKQVQIMLKAKVSASPECSVHVKYRERFSKKPAIDDVSFHKCVKSRSLNNQTVTARFLPFDDCWFQLMFWKGCCSKPAPLRCEVTVTVCGYSSVQIQARIFTGSTHLEVKSASDITLRFYIPSEWLESERKPSVGTIQHCTDVTKGSVSYSPNVETMLWSIPKLSFNPCRHFYLNGKPLATLNTLFESPFCCKTQEMVKVPVQMDFFTKGSPQSSEVEVTNMKLGLKSFGNLKMRYTSMYRIRIPVTSSIA</sequence>
<dbReference type="OrthoDB" id="5986350at2759"/>
<reference evidence="2" key="1">
    <citation type="submission" date="2020-04" db="EMBL/GenBank/DDBJ databases">
        <authorList>
            <person name="Alioto T."/>
            <person name="Alioto T."/>
            <person name="Gomez Garrido J."/>
        </authorList>
    </citation>
    <scope>NUCLEOTIDE SEQUENCE</scope>
    <source>
        <strain evidence="2">A484AB</strain>
    </source>
</reference>
<comment type="caution">
    <text evidence="2">The sequence shown here is derived from an EMBL/GenBank/DDBJ whole genome shotgun (WGS) entry which is preliminary data.</text>
</comment>
<dbReference type="AlphaFoldDB" id="A0A6S7FXF7"/>
<evidence type="ECO:0000313" key="2">
    <source>
        <dbReference type="EMBL" id="CAB3984145.1"/>
    </source>
</evidence>